<dbReference type="AlphaFoldDB" id="A0A9P0H3J1"/>
<protein>
    <submittedName>
        <fullName evidence="1">Uncharacterized protein</fullName>
    </submittedName>
</protein>
<dbReference type="PANTHER" id="PTHR28348:SF1">
    <property type="entry name" value="UPF0193 PROTEIN EVG1"/>
    <property type="match status" value="1"/>
</dbReference>
<accession>A0A9P0H3J1</accession>
<evidence type="ECO:0000313" key="2">
    <source>
        <dbReference type="Proteomes" id="UP001152798"/>
    </source>
</evidence>
<proteinExistence type="predicted"/>
<dbReference type="InterPro" id="IPR007914">
    <property type="entry name" value="UPF0193"/>
</dbReference>
<name>A0A9P0H3J1_NEZVI</name>
<dbReference type="Pfam" id="PF05250">
    <property type="entry name" value="UPF0193"/>
    <property type="match status" value="1"/>
</dbReference>
<reference evidence="1" key="1">
    <citation type="submission" date="2022-01" db="EMBL/GenBank/DDBJ databases">
        <authorList>
            <person name="King R."/>
        </authorList>
    </citation>
    <scope>NUCLEOTIDE SEQUENCE</scope>
</reference>
<sequence length="235" mass="27246">MGDRIGTVSQGGLFHVHKVKYSPETEAFLRELIRESKLSIFQRKEVEKSIKNGQPLPLPPKKTALSNKKKVTPLGELKVTYMIPRRRKLNTIKKSGAFERDTFVPTYAKANHETEKKKLQEIMSFGRTLKSGKPYKKTIDDDDETSTYEESDETMKESFLREMMEDIDERKKFLEKMESLGKGKHYKDIIEQEIAGKYNLIEKMNKMFKGLSTKNYEVPGVPSRCCIHSPTPRKY</sequence>
<keyword evidence="2" id="KW-1185">Reference proteome</keyword>
<dbReference type="EMBL" id="OV725077">
    <property type="protein sequence ID" value="CAH1391787.1"/>
    <property type="molecule type" value="Genomic_DNA"/>
</dbReference>
<gene>
    <name evidence="1" type="ORF">NEZAVI_LOCUS2723</name>
</gene>
<dbReference type="Proteomes" id="UP001152798">
    <property type="component" value="Chromosome 1"/>
</dbReference>
<dbReference type="OrthoDB" id="10262032at2759"/>
<evidence type="ECO:0000313" key="1">
    <source>
        <dbReference type="EMBL" id="CAH1391787.1"/>
    </source>
</evidence>
<organism evidence="1 2">
    <name type="scientific">Nezara viridula</name>
    <name type="common">Southern green stink bug</name>
    <name type="synonym">Cimex viridulus</name>
    <dbReference type="NCBI Taxonomy" id="85310"/>
    <lineage>
        <taxon>Eukaryota</taxon>
        <taxon>Metazoa</taxon>
        <taxon>Ecdysozoa</taxon>
        <taxon>Arthropoda</taxon>
        <taxon>Hexapoda</taxon>
        <taxon>Insecta</taxon>
        <taxon>Pterygota</taxon>
        <taxon>Neoptera</taxon>
        <taxon>Paraneoptera</taxon>
        <taxon>Hemiptera</taxon>
        <taxon>Heteroptera</taxon>
        <taxon>Panheteroptera</taxon>
        <taxon>Pentatomomorpha</taxon>
        <taxon>Pentatomoidea</taxon>
        <taxon>Pentatomidae</taxon>
        <taxon>Pentatominae</taxon>
        <taxon>Nezara</taxon>
    </lineage>
</organism>
<dbReference type="PANTHER" id="PTHR28348">
    <property type="entry name" value="UPF0193 PROTEIN EVG1"/>
    <property type="match status" value="1"/>
</dbReference>